<comment type="caution">
    <text evidence="1">The sequence shown here is derived from an EMBL/GenBank/DDBJ whole genome shotgun (WGS) entry which is preliminary data.</text>
</comment>
<proteinExistence type="predicted"/>
<name>A0A2R6C0Q4_9ARCH</name>
<sequence length="72" mass="8405">MKNTLICLCFLASLFKPLEIDSVLCSVLILLKRAQEFLGFLCGDCRRETSVIRFDLKGRLNTDLYSVFWKLW</sequence>
<organism evidence="1 2">
    <name type="scientific">Candidatus Marsarchaeota G2 archaeon ECH_B_SAG-G16</name>
    <dbReference type="NCBI Taxonomy" id="1978167"/>
    <lineage>
        <taxon>Archaea</taxon>
        <taxon>Candidatus Marsarchaeota</taxon>
        <taxon>Candidatus Marsarchaeota group 2</taxon>
    </lineage>
</organism>
<dbReference type="Proteomes" id="UP000241886">
    <property type="component" value="Unassembled WGS sequence"/>
</dbReference>
<evidence type="ECO:0000313" key="1">
    <source>
        <dbReference type="EMBL" id="PSO04468.1"/>
    </source>
</evidence>
<gene>
    <name evidence="1" type="ORF">B9Q13_04610</name>
</gene>
<protein>
    <submittedName>
        <fullName evidence="1">Uncharacterized protein</fullName>
    </submittedName>
</protein>
<evidence type="ECO:0000313" key="2">
    <source>
        <dbReference type="Proteomes" id="UP000241886"/>
    </source>
</evidence>
<dbReference type="EMBL" id="NEXO01000061">
    <property type="protein sequence ID" value="PSO04468.1"/>
    <property type="molecule type" value="Genomic_DNA"/>
</dbReference>
<dbReference type="AlphaFoldDB" id="A0A2R6C0Q4"/>
<reference evidence="1 2" key="1">
    <citation type="submission" date="2017-04" db="EMBL/GenBank/DDBJ databases">
        <title>Novel microbial lineages endemic to geothermal iron-oxide mats fill important gaps in the evolutionary history of Archaea.</title>
        <authorList>
            <person name="Jay Z.J."/>
            <person name="Beam J.P."/>
            <person name="Dlakic M."/>
            <person name="Rusch D.B."/>
            <person name="Kozubal M.A."/>
            <person name="Inskeep W.P."/>
        </authorList>
    </citation>
    <scope>NUCLEOTIDE SEQUENCE [LARGE SCALE GENOMIC DNA]</scope>
    <source>
        <strain evidence="1">ECH_B_SAG-G16</strain>
    </source>
</reference>
<accession>A0A2R6C0Q4</accession>